<protein>
    <submittedName>
        <fullName evidence="1">Uncharacterized protein</fullName>
    </submittedName>
</protein>
<dbReference type="Proteomes" id="UP000011705">
    <property type="component" value="Chromosome"/>
</dbReference>
<proteinExistence type="predicted"/>
<dbReference type="EMBL" id="AGDV01000006">
    <property type="protein sequence ID" value="EMB34967.1"/>
    <property type="molecule type" value="Genomic_DNA"/>
</dbReference>
<reference evidence="1" key="1">
    <citation type="submission" date="2012-01" db="EMBL/GenBank/DDBJ databases">
        <title>The Genome Sequence of Treponema denticola H-22.</title>
        <authorList>
            <consortium name="The Broad Institute Genome Sequencing Platform"/>
            <person name="Earl A."/>
            <person name="Ward D."/>
            <person name="Feldgarden M."/>
            <person name="Gevers D."/>
            <person name="Blanton J.M."/>
            <person name="Fenno C.J."/>
            <person name="Baranova O.V."/>
            <person name="Mathney J."/>
            <person name="Dewhirst F.E."/>
            <person name="Izard J."/>
            <person name="Young S.K."/>
            <person name="Zeng Q."/>
            <person name="Gargeya S."/>
            <person name="Fitzgerald M."/>
            <person name="Haas B."/>
            <person name="Abouelleil A."/>
            <person name="Alvarado L."/>
            <person name="Arachchi H.M."/>
            <person name="Berlin A."/>
            <person name="Chapman S.B."/>
            <person name="Gearin G."/>
            <person name="Goldberg J."/>
            <person name="Griggs A."/>
            <person name="Gujja S."/>
            <person name="Hansen M."/>
            <person name="Heiman D."/>
            <person name="Howarth C."/>
            <person name="Larimer J."/>
            <person name="Lui A."/>
            <person name="MacDonald P.J.P."/>
            <person name="McCowen C."/>
            <person name="Montmayeur A."/>
            <person name="Murphy C."/>
            <person name="Neiman D."/>
            <person name="Pearson M."/>
            <person name="Priest M."/>
            <person name="Roberts A."/>
            <person name="Saif S."/>
            <person name="Shea T."/>
            <person name="Sisk P."/>
            <person name="Stolte C."/>
            <person name="Sykes S."/>
            <person name="Wortman J."/>
            <person name="Nusbaum C."/>
            <person name="Birren B."/>
        </authorList>
    </citation>
    <scope>NUCLEOTIDE SEQUENCE [LARGE SCALE GENOMIC DNA]</scope>
    <source>
        <strain evidence="1">H-22</strain>
    </source>
</reference>
<sequence length="133" mass="16114">MKERVLMNYSRKIIMIAFLFFFVVSGLSGKKVIDITDITVKVVGWIKEYKNIYSRYPESISELLDSNIETLEVDHRERYQTYKEYGFLIKFDNKNLMLILEDRKKNKKCIYNFITEKYRLYIDGKFKDEYSIK</sequence>
<gene>
    <name evidence="1" type="ORF">HMPREF9726_00733</name>
</gene>
<dbReference type="PATRIC" id="fig|999432.5.peg.761"/>
<name>A0A0E2E7Y0_TREDN</name>
<evidence type="ECO:0000313" key="1">
    <source>
        <dbReference type="EMBL" id="EMB34967.1"/>
    </source>
</evidence>
<organism evidence="1">
    <name type="scientific">Treponema denticola H-22</name>
    <dbReference type="NCBI Taxonomy" id="999432"/>
    <lineage>
        <taxon>Bacteria</taxon>
        <taxon>Pseudomonadati</taxon>
        <taxon>Spirochaetota</taxon>
        <taxon>Spirochaetia</taxon>
        <taxon>Spirochaetales</taxon>
        <taxon>Treponemataceae</taxon>
        <taxon>Treponema</taxon>
    </lineage>
</organism>
<dbReference type="HOGENOM" id="CLU_1905837_0_0_12"/>
<accession>A0A0E2E7Y0</accession>
<dbReference type="AlphaFoldDB" id="A0A0E2E7Y0"/>
<dbReference type="RefSeq" id="WP_002683547.1">
    <property type="nucleotide sequence ID" value="NZ_CM001795.1"/>
</dbReference>
<comment type="caution">
    <text evidence="1">The sequence shown here is derived from an EMBL/GenBank/DDBJ whole genome shotgun (WGS) entry which is preliminary data.</text>
</comment>